<evidence type="ECO:0000256" key="1">
    <source>
        <dbReference type="SAM" id="MobiDB-lite"/>
    </source>
</evidence>
<dbReference type="RefSeq" id="XP_007870299.1">
    <property type="nucleotide sequence ID" value="XM_007872108.1"/>
</dbReference>
<dbReference type="AlphaFoldDB" id="S7PV88"/>
<dbReference type="HOGENOM" id="CLU_093946_0_0_1"/>
<name>S7PV88_GLOTA</name>
<reference evidence="2 3" key="1">
    <citation type="journal article" date="2012" name="Science">
        <title>The Paleozoic origin of enzymatic lignin decomposition reconstructed from 31 fungal genomes.</title>
        <authorList>
            <person name="Floudas D."/>
            <person name="Binder M."/>
            <person name="Riley R."/>
            <person name="Barry K."/>
            <person name="Blanchette R.A."/>
            <person name="Henrissat B."/>
            <person name="Martinez A.T."/>
            <person name="Otillar R."/>
            <person name="Spatafora J.W."/>
            <person name="Yadav J.S."/>
            <person name="Aerts A."/>
            <person name="Benoit I."/>
            <person name="Boyd A."/>
            <person name="Carlson A."/>
            <person name="Copeland A."/>
            <person name="Coutinho P.M."/>
            <person name="de Vries R.P."/>
            <person name="Ferreira P."/>
            <person name="Findley K."/>
            <person name="Foster B."/>
            <person name="Gaskell J."/>
            <person name="Glotzer D."/>
            <person name="Gorecki P."/>
            <person name="Heitman J."/>
            <person name="Hesse C."/>
            <person name="Hori C."/>
            <person name="Igarashi K."/>
            <person name="Jurgens J.A."/>
            <person name="Kallen N."/>
            <person name="Kersten P."/>
            <person name="Kohler A."/>
            <person name="Kuees U."/>
            <person name="Kumar T.K.A."/>
            <person name="Kuo A."/>
            <person name="LaButti K."/>
            <person name="Larrondo L.F."/>
            <person name="Lindquist E."/>
            <person name="Ling A."/>
            <person name="Lombard V."/>
            <person name="Lucas S."/>
            <person name="Lundell T."/>
            <person name="Martin R."/>
            <person name="McLaughlin D.J."/>
            <person name="Morgenstern I."/>
            <person name="Morin E."/>
            <person name="Murat C."/>
            <person name="Nagy L.G."/>
            <person name="Nolan M."/>
            <person name="Ohm R.A."/>
            <person name="Patyshakuliyeva A."/>
            <person name="Rokas A."/>
            <person name="Ruiz-Duenas F.J."/>
            <person name="Sabat G."/>
            <person name="Salamov A."/>
            <person name="Samejima M."/>
            <person name="Schmutz J."/>
            <person name="Slot J.C."/>
            <person name="St John F."/>
            <person name="Stenlid J."/>
            <person name="Sun H."/>
            <person name="Sun S."/>
            <person name="Syed K."/>
            <person name="Tsang A."/>
            <person name="Wiebenga A."/>
            <person name="Young D."/>
            <person name="Pisabarro A."/>
            <person name="Eastwood D.C."/>
            <person name="Martin F."/>
            <person name="Cullen D."/>
            <person name="Grigoriev I.V."/>
            <person name="Hibbett D.S."/>
        </authorList>
    </citation>
    <scope>NUCLEOTIDE SEQUENCE [LARGE SCALE GENOMIC DNA]</scope>
    <source>
        <strain evidence="2 3">ATCC 11539</strain>
    </source>
</reference>
<protein>
    <submittedName>
        <fullName evidence="2">Uncharacterized protein</fullName>
    </submittedName>
</protein>
<dbReference type="OrthoDB" id="6105938at2759"/>
<evidence type="ECO:0000313" key="3">
    <source>
        <dbReference type="Proteomes" id="UP000030669"/>
    </source>
</evidence>
<evidence type="ECO:0000313" key="2">
    <source>
        <dbReference type="EMBL" id="EPQ51327.1"/>
    </source>
</evidence>
<dbReference type="OMA" id="QISENYM"/>
<accession>S7PV88</accession>
<sequence length="186" mass="21588">MSSAIRTLRSNLMLLNPSICPLCRKAFLRDRIKRLHVDRVPPDEAGVTPATPRIGYSQTQLEEIELLQRLALASGEDTPESELAQIIVEVEEWLTGRNADASRALRKALTAIQRHKRKESEWQNQSEMYRLLKHEYKRKRKIYDHDMTRAKIVEDNLMEHLQNLESQHRSKSPSTVSKAHHAFQTL</sequence>
<proteinExistence type="predicted"/>
<dbReference type="Proteomes" id="UP000030669">
    <property type="component" value="Unassembled WGS sequence"/>
</dbReference>
<dbReference type="GeneID" id="19302675"/>
<dbReference type="EMBL" id="KB469311">
    <property type="protein sequence ID" value="EPQ51327.1"/>
    <property type="molecule type" value="Genomic_DNA"/>
</dbReference>
<organism evidence="2 3">
    <name type="scientific">Gloeophyllum trabeum (strain ATCC 11539 / FP-39264 / Madison 617)</name>
    <name type="common">Brown rot fungus</name>
    <dbReference type="NCBI Taxonomy" id="670483"/>
    <lineage>
        <taxon>Eukaryota</taxon>
        <taxon>Fungi</taxon>
        <taxon>Dikarya</taxon>
        <taxon>Basidiomycota</taxon>
        <taxon>Agaricomycotina</taxon>
        <taxon>Agaricomycetes</taxon>
        <taxon>Gloeophyllales</taxon>
        <taxon>Gloeophyllaceae</taxon>
        <taxon>Gloeophyllum</taxon>
    </lineage>
</organism>
<keyword evidence="3" id="KW-1185">Reference proteome</keyword>
<gene>
    <name evidence="2" type="ORF">GLOTRDRAFT_133200</name>
</gene>
<feature type="region of interest" description="Disordered" evidence="1">
    <location>
        <begin position="165"/>
        <end position="186"/>
    </location>
</feature>
<dbReference type="KEGG" id="gtr:GLOTRDRAFT_133200"/>